<dbReference type="SMART" id="SM00448">
    <property type="entry name" value="REC"/>
    <property type="match status" value="1"/>
</dbReference>
<dbReference type="GO" id="GO:0006355">
    <property type="term" value="P:regulation of DNA-templated transcription"/>
    <property type="evidence" value="ECO:0007669"/>
    <property type="project" value="InterPro"/>
</dbReference>
<evidence type="ECO:0000256" key="1">
    <source>
        <dbReference type="ARBA" id="ARBA00022553"/>
    </source>
</evidence>
<evidence type="ECO:0000259" key="9">
    <source>
        <dbReference type="PROSITE" id="PS51755"/>
    </source>
</evidence>
<evidence type="ECO:0000256" key="2">
    <source>
        <dbReference type="ARBA" id="ARBA00023012"/>
    </source>
</evidence>
<dbReference type="Gene3D" id="6.10.250.690">
    <property type="match status" value="1"/>
</dbReference>
<dbReference type="Gene3D" id="1.10.10.10">
    <property type="entry name" value="Winged helix-like DNA-binding domain superfamily/Winged helix DNA-binding domain"/>
    <property type="match status" value="1"/>
</dbReference>
<dbReference type="InterPro" id="IPR011006">
    <property type="entry name" value="CheY-like_superfamily"/>
</dbReference>
<dbReference type="PROSITE" id="PS50110">
    <property type="entry name" value="RESPONSE_REGULATORY"/>
    <property type="match status" value="1"/>
</dbReference>
<protein>
    <submittedName>
        <fullName evidence="10">Chemotaxis protein CheY</fullName>
    </submittedName>
</protein>
<dbReference type="SUPFAM" id="SSF46894">
    <property type="entry name" value="C-terminal effector domain of the bipartite response regulators"/>
    <property type="match status" value="1"/>
</dbReference>
<keyword evidence="4 7" id="KW-0238">DNA-binding</keyword>
<feature type="DNA-binding region" description="OmpR/PhoB-type" evidence="7">
    <location>
        <begin position="144"/>
        <end position="244"/>
    </location>
</feature>
<dbReference type="FunFam" id="3.40.50.2300:FF:000001">
    <property type="entry name" value="DNA-binding response regulator PhoB"/>
    <property type="match status" value="1"/>
</dbReference>
<dbReference type="Proteomes" id="UP000028643">
    <property type="component" value="Unassembled WGS sequence"/>
</dbReference>
<feature type="domain" description="OmpR/PhoB-type" evidence="9">
    <location>
        <begin position="144"/>
        <end position="244"/>
    </location>
</feature>
<dbReference type="InterPro" id="IPR001867">
    <property type="entry name" value="OmpR/PhoB-type_DNA-bd"/>
</dbReference>
<keyword evidence="5" id="KW-0804">Transcription</keyword>
<feature type="modified residue" description="4-aspartylphosphate" evidence="6">
    <location>
        <position position="60"/>
    </location>
</feature>
<dbReference type="PANTHER" id="PTHR48111">
    <property type="entry name" value="REGULATOR OF RPOS"/>
    <property type="match status" value="1"/>
</dbReference>
<dbReference type="GO" id="GO:0005829">
    <property type="term" value="C:cytosol"/>
    <property type="evidence" value="ECO:0007669"/>
    <property type="project" value="TreeGrafter"/>
</dbReference>
<evidence type="ECO:0000256" key="5">
    <source>
        <dbReference type="ARBA" id="ARBA00023163"/>
    </source>
</evidence>
<dbReference type="Pfam" id="PF00072">
    <property type="entry name" value="Response_reg"/>
    <property type="match status" value="1"/>
</dbReference>
<evidence type="ECO:0000256" key="7">
    <source>
        <dbReference type="PROSITE-ProRule" id="PRU01091"/>
    </source>
</evidence>
<comment type="caution">
    <text evidence="10">The sequence shown here is derived from an EMBL/GenBank/DDBJ whole genome shotgun (WGS) entry which is preliminary data.</text>
</comment>
<dbReference type="InterPro" id="IPR039420">
    <property type="entry name" value="WalR-like"/>
</dbReference>
<dbReference type="InterPro" id="IPR036388">
    <property type="entry name" value="WH-like_DNA-bd_sf"/>
</dbReference>
<dbReference type="SUPFAM" id="SSF52172">
    <property type="entry name" value="CheY-like"/>
    <property type="match status" value="1"/>
</dbReference>
<gene>
    <name evidence="10" type="ORF">IV02_06960</name>
</gene>
<dbReference type="SMART" id="SM00862">
    <property type="entry name" value="Trans_reg_C"/>
    <property type="match status" value="1"/>
</dbReference>
<dbReference type="InterPro" id="IPR001789">
    <property type="entry name" value="Sig_transdc_resp-reg_receiver"/>
</dbReference>
<organism evidence="10 11">
    <name type="scientific">Pseudomonas syringae</name>
    <dbReference type="NCBI Taxonomy" id="317"/>
    <lineage>
        <taxon>Bacteria</taxon>
        <taxon>Pseudomonadati</taxon>
        <taxon>Pseudomonadota</taxon>
        <taxon>Gammaproteobacteria</taxon>
        <taxon>Pseudomonadales</taxon>
        <taxon>Pseudomonadaceae</taxon>
        <taxon>Pseudomonas</taxon>
    </lineage>
</organism>
<dbReference type="GO" id="GO:0000976">
    <property type="term" value="F:transcription cis-regulatory region binding"/>
    <property type="evidence" value="ECO:0007669"/>
    <property type="project" value="TreeGrafter"/>
</dbReference>
<evidence type="ECO:0000313" key="11">
    <source>
        <dbReference type="Proteomes" id="UP000028643"/>
    </source>
</evidence>
<dbReference type="CDD" id="cd17574">
    <property type="entry name" value="REC_OmpR"/>
    <property type="match status" value="1"/>
</dbReference>
<dbReference type="Gene3D" id="3.40.50.2300">
    <property type="match status" value="1"/>
</dbReference>
<dbReference type="InterPro" id="IPR016032">
    <property type="entry name" value="Sig_transdc_resp-reg_C-effctor"/>
</dbReference>
<dbReference type="GO" id="GO:0000156">
    <property type="term" value="F:phosphorelay response regulator activity"/>
    <property type="evidence" value="ECO:0007669"/>
    <property type="project" value="TreeGrafter"/>
</dbReference>
<dbReference type="GO" id="GO:0032993">
    <property type="term" value="C:protein-DNA complex"/>
    <property type="evidence" value="ECO:0007669"/>
    <property type="project" value="TreeGrafter"/>
</dbReference>
<evidence type="ECO:0000313" key="10">
    <source>
        <dbReference type="EMBL" id="KFE52868.1"/>
    </source>
</evidence>
<keyword evidence="2" id="KW-0902">Two-component regulatory system</keyword>
<reference evidence="10 11" key="1">
    <citation type="submission" date="2014-07" db="EMBL/GenBank/DDBJ databases">
        <title>Draft Genome Sequences of Environmental Pseudomonas syringae strains.</title>
        <authorList>
            <person name="Baltrus D.A."/>
            <person name="Berge O."/>
            <person name="Morris C."/>
        </authorList>
    </citation>
    <scope>NUCLEOTIDE SEQUENCE [LARGE SCALE GENOMIC DNA]</scope>
    <source>
        <strain evidence="10 11">CEB003</strain>
    </source>
</reference>
<dbReference type="PROSITE" id="PS51755">
    <property type="entry name" value="OMPR_PHOB"/>
    <property type="match status" value="1"/>
</dbReference>
<evidence type="ECO:0000259" key="8">
    <source>
        <dbReference type="PROSITE" id="PS50110"/>
    </source>
</evidence>
<dbReference type="EMBL" id="JPQT01000095">
    <property type="protein sequence ID" value="KFE52868.1"/>
    <property type="molecule type" value="Genomic_DNA"/>
</dbReference>
<dbReference type="CDD" id="cd00383">
    <property type="entry name" value="trans_reg_C"/>
    <property type="match status" value="1"/>
</dbReference>
<dbReference type="Pfam" id="PF00486">
    <property type="entry name" value="Trans_reg_C"/>
    <property type="match status" value="1"/>
</dbReference>
<keyword evidence="3" id="KW-0805">Transcription regulation</keyword>
<evidence type="ECO:0000256" key="4">
    <source>
        <dbReference type="ARBA" id="ARBA00023125"/>
    </source>
</evidence>
<evidence type="ECO:0000256" key="3">
    <source>
        <dbReference type="ARBA" id="ARBA00023015"/>
    </source>
</evidence>
<dbReference type="RefSeq" id="WP_047573201.1">
    <property type="nucleotide sequence ID" value="NZ_JPQT01000095.1"/>
</dbReference>
<keyword evidence="1 6" id="KW-0597">Phosphoprotein</keyword>
<dbReference type="AlphaFoldDB" id="A0A085VBQ5"/>
<feature type="domain" description="Response regulatory" evidence="8">
    <location>
        <begin position="11"/>
        <end position="124"/>
    </location>
</feature>
<evidence type="ECO:0000256" key="6">
    <source>
        <dbReference type="PROSITE-ProRule" id="PRU00169"/>
    </source>
</evidence>
<proteinExistence type="predicted"/>
<name>A0A085VBQ5_PSESX</name>
<dbReference type="PANTHER" id="PTHR48111:SF4">
    <property type="entry name" value="DNA-BINDING DUAL TRANSCRIPTIONAL REGULATOR OMPR"/>
    <property type="match status" value="1"/>
</dbReference>
<dbReference type="PATRIC" id="fig|317.174.peg.1417"/>
<sequence>MSDPTANPAPRILIVDDHRKIRDPLAVYLRRHGFDVRTAEDAAGMWQVLKQQAFDVVVLDVMLPDGDGFDLCGMLHRRANLPVILLTARDASADRVRGLDLGADDYVTKPFEPRELVARLNSVLRRRGSPMRVDQPVMASAAAMQRYDFAGLSFIGATETLIRADRSQVRLSTAESRLLHVFLKHPNVTLDRQRLLDLTARPGSDVFDRAIDRQISRLRRKLADDPLQPELLRTVWGGGYVLAADVSVQLP</sequence>
<accession>A0A085VBQ5</accession>